<comment type="caution">
    <text evidence="1">The sequence shown here is derived from an EMBL/GenBank/DDBJ whole genome shotgun (WGS) entry which is preliminary data.</text>
</comment>
<dbReference type="OrthoDB" id="2087876at2"/>
<gene>
    <name evidence="1" type="ORF">C823_04509</name>
</gene>
<accession>N2A618</accession>
<organism evidence="1 2">
    <name type="scientific">Eubacterium plexicaudatum ASF492</name>
    <dbReference type="NCBI Taxonomy" id="1235802"/>
    <lineage>
        <taxon>Bacteria</taxon>
        <taxon>Bacillati</taxon>
        <taxon>Bacillota</taxon>
        <taxon>Clostridia</taxon>
        <taxon>Eubacteriales</taxon>
        <taxon>Eubacteriaceae</taxon>
        <taxon>Eubacterium</taxon>
    </lineage>
</organism>
<dbReference type="eggNOG" id="ENOG5034B89">
    <property type="taxonomic scope" value="Bacteria"/>
</dbReference>
<keyword evidence="2" id="KW-1185">Reference proteome</keyword>
<name>N2A618_9FIRM</name>
<reference evidence="1 2" key="1">
    <citation type="journal article" date="2014" name="Genome Announc.">
        <title>Draft genome sequences of the altered schaedler flora, a defined bacterial community from gnotobiotic mice.</title>
        <authorList>
            <person name="Wannemuehler M.J."/>
            <person name="Overstreet A.M."/>
            <person name="Ward D.V."/>
            <person name="Phillips G.J."/>
        </authorList>
    </citation>
    <scope>NUCLEOTIDE SEQUENCE [LARGE SCALE GENOMIC DNA]</scope>
    <source>
        <strain evidence="1 2">ASF492</strain>
    </source>
</reference>
<proteinExistence type="predicted"/>
<evidence type="ECO:0000313" key="2">
    <source>
        <dbReference type="Proteomes" id="UP000012589"/>
    </source>
</evidence>
<dbReference type="HOGENOM" id="CLU_1560641_0_0_9"/>
<dbReference type="AlphaFoldDB" id="N2A618"/>
<dbReference type="STRING" id="1235802.C823_04509"/>
<dbReference type="EMBL" id="AQFT01000132">
    <property type="protein sequence ID" value="EMZ21510.1"/>
    <property type="molecule type" value="Genomic_DNA"/>
</dbReference>
<dbReference type="PATRIC" id="fig|1235802.3.peg.4799"/>
<protein>
    <submittedName>
        <fullName evidence="1">Uncharacterized protein</fullName>
    </submittedName>
</protein>
<dbReference type="Proteomes" id="UP000012589">
    <property type="component" value="Unassembled WGS sequence"/>
</dbReference>
<sequence length="171" mass="20147">MSKFKVEIVETYRRYVEVEAEDEDAAYQDIDDKINEGEIDLPCDGEDYKYDRELFVSEVKEENKTWRKIMKYIIFDKETFIWKMVYCNNHKPEGEELKDIAVAMVSYKYCGKFSSSDAICMNGGKLKNDNGIFIMSENGKKYLWQLGSNVTDMENFIVPHLYYVRKIGMIV</sequence>
<evidence type="ECO:0000313" key="1">
    <source>
        <dbReference type="EMBL" id="EMZ21510.1"/>
    </source>
</evidence>